<organism evidence="3 4">
    <name type="scientific">Mycoemilia scoparia</name>
    <dbReference type="NCBI Taxonomy" id="417184"/>
    <lineage>
        <taxon>Eukaryota</taxon>
        <taxon>Fungi</taxon>
        <taxon>Fungi incertae sedis</taxon>
        <taxon>Zoopagomycota</taxon>
        <taxon>Kickxellomycotina</taxon>
        <taxon>Kickxellomycetes</taxon>
        <taxon>Kickxellales</taxon>
        <taxon>Kickxellaceae</taxon>
        <taxon>Mycoemilia</taxon>
    </lineage>
</organism>
<comment type="caution">
    <text evidence="3">The sequence shown here is derived from an EMBL/GenBank/DDBJ whole genome shotgun (WGS) entry which is preliminary data.</text>
</comment>
<name>A0A9W8DJA2_9FUNG</name>
<sequence>MSRNSYLSITSPTAGTHETRKRKNTASLPKQVFKKPYTPPQTPTSMDTSESCQDSVVYTNLATSENRWALAMQYDELHVDKTANLKLIWDKASYQCYIHHPPKSGKTWFINMAQYFFGLAEDPQDLVAKRTLFNESLLGHVDGGQKFIDDHCGKYIAIRVSFKNIRTDTMEIFYKELVDIFIQLYDQWKFEIKDYKKSIYKLQGKMMLSSLKYSCRLMQEDNELCYQFLISLVQYLYYYFNKQAIIFIDDFDDPIFNAECCHRYEVGKMMKKIINPLFKAEDPQYVKRIFIFGTNSFDLNGTSSSVYFINVHDFAFFANALRVTGDGFQEAFEFTKSEVMSLLGKVIEANYYANERLIDEAITIASKYYSECYAYRDLRLYNQSSIMSYLGTIRDAMVDILSGKCTIESLNNPHPDLTNIYFVDPIVDYRKSKDGDKPKRSSSGPSSDELYRSDLMCRIMLENKCANIESYYPTAGKDISAMLVIFLSNAYYNGYLVSAPNNKIIIPNLVAFDAWIQLLGYSFSKPELICDGLGRLVTCDYAGFSESIRAVFHSGGIKAESGPEWLSYHDLLYAGLMIYGYHLNYFTETETLTGAGNRAIALIPRGNRNTGFMIKLECMSKLQEGAKLEDKLKMLSIEEADHSQNNNGYFHIFNQYEKVVNVTEVVVAFHGKEYSVSVRRFEKTSEGWEYQKLATDAVETLRGSLA</sequence>
<dbReference type="OrthoDB" id="2394447at2759"/>
<evidence type="ECO:0000313" key="3">
    <source>
        <dbReference type="EMBL" id="KAJ1912102.1"/>
    </source>
</evidence>
<dbReference type="InterPro" id="IPR018631">
    <property type="entry name" value="AAA-ATPase-like_dom"/>
</dbReference>
<dbReference type="PANTHER" id="PTHR34825:SF1">
    <property type="entry name" value="AAA-ATPASE-LIKE DOMAIN-CONTAINING PROTEIN"/>
    <property type="match status" value="1"/>
</dbReference>
<gene>
    <name evidence="3" type="ORF">H4219_005724</name>
</gene>
<feature type="compositionally biased region" description="Polar residues" evidence="1">
    <location>
        <begin position="1"/>
        <end position="16"/>
    </location>
</feature>
<proteinExistence type="predicted"/>
<dbReference type="AlphaFoldDB" id="A0A9W8DJA2"/>
<evidence type="ECO:0000259" key="2">
    <source>
        <dbReference type="Pfam" id="PF09820"/>
    </source>
</evidence>
<dbReference type="Proteomes" id="UP001150538">
    <property type="component" value="Unassembled WGS sequence"/>
</dbReference>
<accession>A0A9W8DJA2</accession>
<dbReference type="PANTHER" id="PTHR34825">
    <property type="entry name" value="CONSERVED PROTEIN, WITH A WEAK D-GALACTARATE DEHYDRATASE/ALTRONATE HYDROLASE DOMAIN"/>
    <property type="match status" value="1"/>
</dbReference>
<evidence type="ECO:0000256" key="1">
    <source>
        <dbReference type="SAM" id="MobiDB-lite"/>
    </source>
</evidence>
<protein>
    <recommendedName>
        <fullName evidence="2">AAA-ATPase-like domain-containing protein</fullName>
    </recommendedName>
</protein>
<evidence type="ECO:0000313" key="4">
    <source>
        <dbReference type="Proteomes" id="UP001150538"/>
    </source>
</evidence>
<reference evidence="3" key="1">
    <citation type="submission" date="2022-07" db="EMBL/GenBank/DDBJ databases">
        <title>Phylogenomic reconstructions and comparative analyses of Kickxellomycotina fungi.</title>
        <authorList>
            <person name="Reynolds N.K."/>
            <person name="Stajich J.E."/>
            <person name="Barry K."/>
            <person name="Grigoriev I.V."/>
            <person name="Crous P."/>
            <person name="Smith M.E."/>
        </authorList>
    </citation>
    <scope>NUCLEOTIDE SEQUENCE</scope>
    <source>
        <strain evidence="3">NBRC 100468</strain>
    </source>
</reference>
<dbReference type="Pfam" id="PF09820">
    <property type="entry name" value="AAA-ATPase_like"/>
    <property type="match status" value="1"/>
</dbReference>
<feature type="domain" description="AAA-ATPase-like" evidence="2">
    <location>
        <begin position="75"/>
        <end position="299"/>
    </location>
</feature>
<keyword evidence="4" id="KW-1185">Reference proteome</keyword>
<feature type="region of interest" description="Disordered" evidence="1">
    <location>
        <begin position="1"/>
        <end position="51"/>
    </location>
</feature>
<dbReference type="EMBL" id="JANBPU010000378">
    <property type="protein sequence ID" value="KAJ1912102.1"/>
    <property type="molecule type" value="Genomic_DNA"/>
</dbReference>